<name>A0A249MQ14_SPHXE</name>
<dbReference type="PROSITE" id="PS00444">
    <property type="entry name" value="POLYPRENYL_SYNTHASE_2"/>
    <property type="match status" value="1"/>
</dbReference>
<evidence type="ECO:0000313" key="9">
    <source>
        <dbReference type="Proteomes" id="UP000217141"/>
    </source>
</evidence>
<dbReference type="EMBL" id="CP022745">
    <property type="protein sequence ID" value="ASY43249.1"/>
    <property type="molecule type" value="Genomic_DNA"/>
</dbReference>
<reference evidence="8 9" key="1">
    <citation type="submission" date="2017-08" db="EMBL/GenBank/DDBJ databases">
        <title>Whole Genome Sequence of Sphingobium hydrophobicum C1: Insights into Adaption to the Electronic-waste Contaminated Sediment.</title>
        <authorList>
            <person name="Song D."/>
            <person name="Chen X."/>
            <person name="Xu M."/>
        </authorList>
    </citation>
    <scope>NUCLEOTIDE SEQUENCE [LARGE SCALE GENOMIC DNA]</scope>
    <source>
        <strain evidence="8 9">C1</strain>
    </source>
</reference>
<evidence type="ECO:0000256" key="5">
    <source>
        <dbReference type="ARBA" id="ARBA00022842"/>
    </source>
</evidence>
<dbReference type="SUPFAM" id="SSF48576">
    <property type="entry name" value="Terpenoid synthases"/>
    <property type="match status" value="1"/>
</dbReference>
<dbReference type="PROSITE" id="PS00723">
    <property type="entry name" value="POLYPRENYL_SYNTHASE_1"/>
    <property type="match status" value="1"/>
</dbReference>
<comment type="cofactor">
    <cofactor evidence="1">
        <name>Mg(2+)</name>
        <dbReference type="ChEBI" id="CHEBI:18420"/>
    </cofactor>
</comment>
<dbReference type="InterPro" id="IPR033749">
    <property type="entry name" value="Polyprenyl_synt_CS"/>
</dbReference>
<dbReference type="Gene3D" id="1.10.600.10">
    <property type="entry name" value="Farnesyl Diphosphate Synthase"/>
    <property type="match status" value="1"/>
</dbReference>
<dbReference type="InterPro" id="IPR008949">
    <property type="entry name" value="Isoprenoid_synthase_dom_sf"/>
</dbReference>
<keyword evidence="3 7" id="KW-0808">Transferase</keyword>
<dbReference type="GO" id="GO:0046872">
    <property type="term" value="F:metal ion binding"/>
    <property type="evidence" value="ECO:0007669"/>
    <property type="project" value="UniProtKB-KW"/>
</dbReference>
<dbReference type="AlphaFoldDB" id="A0A249MQ14"/>
<dbReference type="NCBIfam" id="NF045485">
    <property type="entry name" value="FPPsyn"/>
    <property type="match status" value="1"/>
</dbReference>
<dbReference type="InterPro" id="IPR000092">
    <property type="entry name" value="Polyprenyl_synt"/>
</dbReference>
<evidence type="ECO:0000256" key="1">
    <source>
        <dbReference type="ARBA" id="ARBA00001946"/>
    </source>
</evidence>
<evidence type="ECO:0000256" key="2">
    <source>
        <dbReference type="ARBA" id="ARBA00006706"/>
    </source>
</evidence>
<evidence type="ECO:0000256" key="6">
    <source>
        <dbReference type="ARBA" id="ARBA00023229"/>
    </source>
</evidence>
<dbReference type="GO" id="GO:0005737">
    <property type="term" value="C:cytoplasm"/>
    <property type="evidence" value="ECO:0007669"/>
    <property type="project" value="UniProtKB-ARBA"/>
</dbReference>
<dbReference type="SFLD" id="SFLDS00005">
    <property type="entry name" value="Isoprenoid_Synthase_Type_I"/>
    <property type="match status" value="1"/>
</dbReference>
<proteinExistence type="inferred from homology"/>
<organism evidence="8 9">
    <name type="scientific">Sphingobium xenophagum</name>
    <dbReference type="NCBI Taxonomy" id="121428"/>
    <lineage>
        <taxon>Bacteria</taxon>
        <taxon>Pseudomonadati</taxon>
        <taxon>Pseudomonadota</taxon>
        <taxon>Alphaproteobacteria</taxon>
        <taxon>Sphingomonadales</taxon>
        <taxon>Sphingomonadaceae</taxon>
        <taxon>Sphingobium</taxon>
    </lineage>
</organism>
<keyword evidence="4" id="KW-0479">Metal-binding</keyword>
<dbReference type="FunFam" id="1.10.600.10:FF:000001">
    <property type="entry name" value="Geranylgeranyl diphosphate synthase"/>
    <property type="match status" value="1"/>
</dbReference>
<protein>
    <submittedName>
        <fullName evidence="8">Farnesyl-diphosphate synthase</fullName>
    </submittedName>
</protein>
<dbReference type="GO" id="GO:0016114">
    <property type="term" value="P:terpenoid biosynthetic process"/>
    <property type="evidence" value="ECO:0007669"/>
    <property type="project" value="UniProtKB-ARBA"/>
</dbReference>
<dbReference type="PANTHER" id="PTHR43281">
    <property type="entry name" value="FARNESYL DIPHOSPHATE SYNTHASE"/>
    <property type="match status" value="1"/>
</dbReference>
<dbReference type="GO" id="GO:0004659">
    <property type="term" value="F:prenyltransferase activity"/>
    <property type="evidence" value="ECO:0007669"/>
    <property type="project" value="InterPro"/>
</dbReference>
<gene>
    <name evidence="8" type="ORF">CJD35_01370</name>
</gene>
<evidence type="ECO:0000256" key="4">
    <source>
        <dbReference type="ARBA" id="ARBA00022723"/>
    </source>
</evidence>
<dbReference type="InterPro" id="IPR053378">
    <property type="entry name" value="Prenyl_diphosphate_synthase"/>
</dbReference>
<keyword evidence="6" id="KW-0414">Isoprene biosynthesis</keyword>
<evidence type="ECO:0000313" key="8">
    <source>
        <dbReference type="EMBL" id="ASY43249.1"/>
    </source>
</evidence>
<dbReference type="Proteomes" id="UP000217141">
    <property type="component" value="Chromosome I"/>
</dbReference>
<dbReference type="CDD" id="cd00685">
    <property type="entry name" value="Trans_IPPS_HT"/>
    <property type="match status" value="1"/>
</dbReference>
<dbReference type="SFLD" id="SFLDG01017">
    <property type="entry name" value="Polyprenyl_Transferase_Like"/>
    <property type="match status" value="1"/>
</dbReference>
<evidence type="ECO:0000256" key="3">
    <source>
        <dbReference type="ARBA" id="ARBA00022679"/>
    </source>
</evidence>
<sequence length="307" mass="32699">MSGMIGGETASAGALVKARAAEVAAAIDRAFDHLLGVPDDPRARLYEAMRHAAIGGGKRLRPLLVQATSDLFHLSRESALRVGLAIECIHVYSLVHDDLPAMDNDDMRRGKATVHKAFDEATAILAGDCLHDLAFQILSDEETHPDPFVRIELVRALALASGPAGMAGGQMMDLEAEHARFDLATVTRLQNLKTGALIAFCVDAAAIMARIPVDARTGLHGYARDIGLAFQIADDLLDVEGDATLAGKALGKDAAAGKETFVSLLGVDRARAQAHMLVDQAKAHLHGYGAEADLLRAIADYIVERDR</sequence>
<dbReference type="PANTHER" id="PTHR43281:SF1">
    <property type="entry name" value="FARNESYL DIPHOSPHATE SYNTHASE"/>
    <property type="match status" value="1"/>
</dbReference>
<accession>A0A249MQ14</accession>
<comment type="similarity">
    <text evidence="2 7">Belongs to the FPP/GGPP synthase family.</text>
</comment>
<keyword evidence="5" id="KW-0460">Magnesium</keyword>
<dbReference type="KEGG" id="shyd:CJD35_01370"/>
<dbReference type="Pfam" id="PF00348">
    <property type="entry name" value="polyprenyl_synt"/>
    <property type="match status" value="1"/>
</dbReference>
<evidence type="ECO:0000256" key="7">
    <source>
        <dbReference type="RuleBase" id="RU004466"/>
    </source>
</evidence>